<dbReference type="SUPFAM" id="SSF51206">
    <property type="entry name" value="cAMP-binding domain-like"/>
    <property type="match status" value="1"/>
</dbReference>
<feature type="domain" description="Cyclic nucleotide-binding" evidence="1">
    <location>
        <begin position="5"/>
        <end position="124"/>
    </location>
</feature>
<dbReference type="AlphaFoldDB" id="A0A1G5Z900"/>
<reference evidence="3" key="1">
    <citation type="submission" date="2016-10" db="EMBL/GenBank/DDBJ databases">
        <authorList>
            <person name="Varghese N."/>
            <person name="Submissions S."/>
        </authorList>
    </citation>
    <scope>NUCLEOTIDE SEQUENCE [LARGE SCALE GENOMIC DNA]</scope>
    <source>
        <strain evidence="3">DSM 22703</strain>
    </source>
</reference>
<organism evidence="2 3">
    <name type="scientific">Algoriphagus alkaliphilus</name>
    <dbReference type="NCBI Taxonomy" id="279824"/>
    <lineage>
        <taxon>Bacteria</taxon>
        <taxon>Pseudomonadati</taxon>
        <taxon>Bacteroidota</taxon>
        <taxon>Cytophagia</taxon>
        <taxon>Cytophagales</taxon>
        <taxon>Cyclobacteriaceae</taxon>
        <taxon>Algoriphagus</taxon>
    </lineage>
</organism>
<dbReference type="EMBL" id="FMXE01000028">
    <property type="protein sequence ID" value="SDA90763.1"/>
    <property type="molecule type" value="Genomic_DNA"/>
</dbReference>
<dbReference type="CDD" id="cd00038">
    <property type="entry name" value="CAP_ED"/>
    <property type="match status" value="1"/>
</dbReference>
<evidence type="ECO:0000259" key="1">
    <source>
        <dbReference type="PROSITE" id="PS50042"/>
    </source>
</evidence>
<keyword evidence="2" id="KW-0808">Transferase</keyword>
<dbReference type="Proteomes" id="UP000198756">
    <property type="component" value="Unassembled WGS sequence"/>
</dbReference>
<dbReference type="RefSeq" id="WP_092732270.1">
    <property type="nucleotide sequence ID" value="NZ_FMXE01000028.1"/>
</dbReference>
<dbReference type="InterPro" id="IPR018490">
    <property type="entry name" value="cNMP-bd_dom_sf"/>
</dbReference>
<evidence type="ECO:0000313" key="2">
    <source>
        <dbReference type="EMBL" id="SDA90763.1"/>
    </source>
</evidence>
<dbReference type="InterPro" id="IPR014710">
    <property type="entry name" value="RmlC-like_jellyroll"/>
</dbReference>
<keyword evidence="3" id="KW-1185">Reference proteome</keyword>
<protein>
    <submittedName>
        <fullName evidence="2">cAMP-binding domain of CRP or a regulatory subunit of cAMP-dependent protein kinases</fullName>
    </submittedName>
</protein>
<accession>A0A1G5Z900</accession>
<dbReference type="Pfam" id="PF00027">
    <property type="entry name" value="cNMP_binding"/>
    <property type="match status" value="1"/>
</dbReference>
<dbReference type="OrthoDB" id="667966at2"/>
<dbReference type="InterPro" id="IPR000595">
    <property type="entry name" value="cNMP-bd_dom"/>
</dbReference>
<gene>
    <name evidence="2" type="ORF">SAMN03080617_03324</name>
</gene>
<dbReference type="PROSITE" id="PS50042">
    <property type="entry name" value="CNMP_BINDING_3"/>
    <property type="match status" value="1"/>
</dbReference>
<keyword evidence="2" id="KW-0418">Kinase</keyword>
<dbReference type="Gene3D" id="2.60.120.10">
    <property type="entry name" value="Jelly Rolls"/>
    <property type="match status" value="1"/>
</dbReference>
<name>A0A1G5Z900_9BACT</name>
<proteinExistence type="predicted"/>
<dbReference type="STRING" id="279824.SAMN03080617_03324"/>
<sequence length="205" mass="23345">MKHGPFNYLLEEGLSGSGKMVESYHFEKGYLIYQPPQRITPIFEIVSGAVRIGSYSPAGEEVCYDILKPGDFFGNLNCLGGQFSEFAKTLSPVELRAYDADFFKETIHNNPKLAAWFFKELVRRWCRAEDRLYAVRSLDAAEKVKRILPYFQDQITDSSGKTNPLLKLITFQDLADLTGLTRQTVSKVMRVDVLRLSTSSRKSLR</sequence>
<evidence type="ECO:0000313" key="3">
    <source>
        <dbReference type="Proteomes" id="UP000198756"/>
    </source>
</evidence>
<dbReference type="GO" id="GO:0016301">
    <property type="term" value="F:kinase activity"/>
    <property type="evidence" value="ECO:0007669"/>
    <property type="project" value="UniProtKB-KW"/>
</dbReference>